<comment type="caution">
    <text evidence="3">The sequence shown here is derived from an EMBL/GenBank/DDBJ whole genome shotgun (WGS) entry which is preliminary data.</text>
</comment>
<dbReference type="EMBL" id="PFEL01000007">
    <property type="protein sequence ID" value="PJE69375.1"/>
    <property type="molecule type" value="Genomic_DNA"/>
</dbReference>
<dbReference type="CDD" id="cd06583">
    <property type="entry name" value="PGRP"/>
    <property type="match status" value="1"/>
</dbReference>
<feature type="transmembrane region" description="Helical" evidence="1">
    <location>
        <begin position="12"/>
        <end position="30"/>
    </location>
</feature>
<dbReference type="GO" id="GO:0008745">
    <property type="term" value="F:N-acetylmuramoyl-L-alanine amidase activity"/>
    <property type="evidence" value="ECO:0007669"/>
    <property type="project" value="InterPro"/>
</dbReference>
<dbReference type="Proteomes" id="UP000229500">
    <property type="component" value="Unassembled WGS sequence"/>
</dbReference>
<evidence type="ECO:0000313" key="3">
    <source>
        <dbReference type="EMBL" id="PJE69375.1"/>
    </source>
</evidence>
<evidence type="ECO:0000313" key="4">
    <source>
        <dbReference type="Proteomes" id="UP000229500"/>
    </source>
</evidence>
<keyword evidence="1" id="KW-1133">Transmembrane helix</keyword>
<keyword evidence="1" id="KW-0812">Transmembrane</keyword>
<dbReference type="InterPro" id="IPR036505">
    <property type="entry name" value="Amidase/PGRP_sf"/>
</dbReference>
<name>A0A2M8L6B5_9BACT</name>
<reference evidence="4" key="1">
    <citation type="submission" date="2017-09" db="EMBL/GenBank/DDBJ databases">
        <title>Depth-based differentiation of microbial function through sediment-hosted aquifers and enrichment of novel symbionts in the deep terrestrial subsurface.</title>
        <authorList>
            <person name="Probst A.J."/>
            <person name="Ladd B."/>
            <person name="Jarett J.K."/>
            <person name="Geller-Mcgrath D.E."/>
            <person name="Sieber C.M.K."/>
            <person name="Emerson J.B."/>
            <person name="Anantharaman K."/>
            <person name="Thomas B.C."/>
            <person name="Malmstrom R."/>
            <person name="Stieglmeier M."/>
            <person name="Klingl A."/>
            <person name="Woyke T."/>
            <person name="Ryan C.M."/>
            <person name="Banfield J.F."/>
        </authorList>
    </citation>
    <scope>NUCLEOTIDE SEQUENCE [LARGE SCALE GENOMIC DNA]</scope>
</reference>
<dbReference type="SUPFAM" id="SSF55846">
    <property type="entry name" value="N-acetylmuramoyl-L-alanine amidase-like"/>
    <property type="match status" value="1"/>
</dbReference>
<protein>
    <recommendedName>
        <fullName evidence="2">N-acetylmuramoyl-L-alanine amidase domain-containing protein</fullName>
    </recommendedName>
</protein>
<dbReference type="InterPro" id="IPR002502">
    <property type="entry name" value="Amidase_domain"/>
</dbReference>
<organism evidence="3 4">
    <name type="scientific">Candidatus Shapirobacteria bacterium CG10_big_fil_rev_8_21_14_0_10_38_14</name>
    <dbReference type="NCBI Taxonomy" id="1974483"/>
    <lineage>
        <taxon>Bacteria</taxon>
        <taxon>Candidatus Shapironibacteriota</taxon>
    </lineage>
</organism>
<feature type="non-terminal residue" evidence="3">
    <location>
        <position position="150"/>
    </location>
</feature>
<proteinExistence type="predicted"/>
<feature type="domain" description="N-acetylmuramoyl-L-alanine amidase" evidence="2">
    <location>
        <begin position="63"/>
        <end position="148"/>
    </location>
</feature>
<evidence type="ECO:0000256" key="1">
    <source>
        <dbReference type="SAM" id="Phobius"/>
    </source>
</evidence>
<dbReference type="Pfam" id="PF01510">
    <property type="entry name" value="Amidase_2"/>
    <property type="match status" value="1"/>
</dbReference>
<dbReference type="GO" id="GO:0009253">
    <property type="term" value="P:peptidoglycan catabolic process"/>
    <property type="evidence" value="ECO:0007669"/>
    <property type="project" value="InterPro"/>
</dbReference>
<evidence type="ECO:0000259" key="2">
    <source>
        <dbReference type="Pfam" id="PF01510"/>
    </source>
</evidence>
<sequence length="150" mass="16959">MPTAHSKPAFPILFLTIFIYYIDLASMKINKLPITINKKRKDLTLDYIRNHYDPRAKSIQIMPKIIIIHWAGGRSKNIKTLFEIINPVKISANRSIAKNNPLNISAHFGIGRQGDIHQFMPETMMARHAAGLNNSSIGIENIGNDDRPLT</sequence>
<dbReference type="Gene3D" id="3.40.80.10">
    <property type="entry name" value="Peptidoglycan recognition protein-like"/>
    <property type="match status" value="1"/>
</dbReference>
<gene>
    <name evidence="3" type="ORF">COU96_00085</name>
</gene>
<dbReference type="AlphaFoldDB" id="A0A2M8L6B5"/>
<accession>A0A2M8L6B5</accession>
<keyword evidence="1" id="KW-0472">Membrane</keyword>